<dbReference type="CDD" id="cd00082">
    <property type="entry name" value="HisKA"/>
    <property type="match status" value="1"/>
</dbReference>
<comment type="catalytic activity">
    <reaction evidence="1">
        <text>ATP + protein L-histidine = ADP + protein N-phospho-L-histidine.</text>
        <dbReference type="EC" id="2.7.13.3"/>
    </reaction>
</comment>
<dbReference type="InterPro" id="IPR036097">
    <property type="entry name" value="HisK_dim/P_sf"/>
</dbReference>
<evidence type="ECO:0000256" key="11">
    <source>
        <dbReference type="ARBA" id="ARBA00023012"/>
    </source>
</evidence>
<evidence type="ECO:0000256" key="14">
    <source>
        <dbReference type="SAM" id="MobiDB-lite"/>
    </source>
</evidence>
<gene>
    <name evidence="15" type="ORF">LO55_4537</name>
</gene>
<dbReference type="SMART" id="SM00448">
    <property type="entry name" value="REC"/>
    <property type="match status" value="1"/>
</dbReference>
<dbReference type="RefSeq" id="WP_083415513.1">
    <property type="nucleotide sequence ID" value="NZ_DALZDZ010000010.1"/>
</dbReference>
<keyword evidence="13" id="KW-0175">Coiled coil</keyword>
<dbReference type="InterPro" id="IPR003018">
    <property type="entry name" value="GAF"/>
</dbReference>
<evidence type="ECO:0000313" key="16">
    <source>
        <dbReference type="Proteomes" id="UP000180246"/>
    </source>
</evidence>
<dbReference type="InterPro" id="IPR000700">
    <property type="entry name" value="PAS-assoc_C"/>
</dbReference>
<dbReference type="Gene3D" id="3.30.450.20">
    <property type="entry name" value="PAS domain"/>
    <property type="match status" value="3"/>
</dbReference>
<dbReference type="FunFam" id="3.30.565.10:FF:000023">
    <property type="entry name" value="PAS domain-containing sensor histidine kinase"/>
    <property type="match status" value="1"/>
</dbReference>
<evidence type="ECO:0000313" key="15">
    <source>
        <dbReference type="EMBL" id="OIJ44529.1"/>
    </source>
</evidence>
<dbReference type="InterPro" id="IPR013656">
    <property type="entry name" value="PAS_4"/>
</dbReference>
<dbReference type="InterPro" id="IPR005467">
    <property type="entry name" value="His_kinase_dom"/>
</dbReference>
<dbReference type="SUPFAM" id="SSF55785">
    <property type="entry name" value="PYP-like sensor domain (PAS domain)"/>
    <property type="match status" value="3"/>
</dbReference>
<dbReference type="InterPro" id="IPR029016">
    <property type="entry name" value="GAF-like_dom_sf"/>
</dbReference>
<evidence type="ECO:0000256" key="6">
    <source>
        <dbReference type="ARBA" id="ARBA00022553"/>
    </source>
</evidence>
<feature type="coiled-coil region" evidence="13">
    <location>
        <begin position="587"/>
        <end position="617"/>
    </location>
</feature>
<dbReference type="AlphaFoldDB" id="A0A1S2NHW4"/>
<dbReference type="InterPro" id="IPR001610">
    <property type="entry name" value="PAC"/>
</dbReference>
<dbReference type="FunFam" id="3.30.450.20:FF:000099">
    <property type="entry name" value="Sensory box sensor histidine kinase"/>
    <property type="match status" value="1"/>
</dbReference>
<dbReference type="SUPFAM" id="SSF55874">
    <property type="entry name" value="ATPase domain of HSP90 chaperone/DNA topoisomerase II/histidine kinase"/>
    <property type="match status" value="1"/>
</dbReference>
<dbReference type="PANTHER" id="PTHR43547">
    <property type="entry name" value="TWO-COMPONENT HISTIDINE KINASE"/>
    <property type="match status" value="1"/>
</dbReference>
<evidence type="ECO:0000256" key="10">
    <source>
        <dbReference type="ARBA" id="ARBA00022840"/>
    </source>
</evidence>
<dbReference type="Gene3D" id="3.30.450.40">
    <property type="match status" value="1"/>
</dbReference>
<evidence type="ECO:0000256" key="4">
    <source>
        <dbReference type="ARBA" id="ARBA00012438"/>
    </source>
</evidence>
<keyword evidence="11" id="KW-0902">Two-component regulatory system</keyword>
<dbReference type="SUPFAM" id="SSF55781">
    <property type="entry name" value="GAF domain-like"/>
    <property type="match status" value="1"/>
</dbReference>
<accession>A0A1S2NHW4</accession>
<dbReference type="CDD" id="cd17580">
    <property type="entry name" value="REC_2_DhkD-like"/>
    <property type="match status" value="1"/>
</dbReference>
<dbReference type="Gene3D" id="3.40.50.2300">
    <property type="match status" value="1"/>
</dbReference>
<protein>
    <recommendedName>
        <fullName evidence="4">histidine kinase</fullName>
        <ecNumber evidence="4">2.7.13.3</ecNumber>
    </recommendedName>
</protein>
<dbReference type="GO" id="GO:0005524">
    <property type="term" value="F:ATP binding"/>
    <property type="evidence" value="ECO:0007669"/>
    <property type="project" value="UniProtKB-KW"/>
</dbReference>
<keyword evidence="10" id="KW-0067">ATP-binding</keyword>
<dbReference type="SUPFAM" id="SSF47384">
    <property type="entry name" value="Homodimeric domain of signal transducing histidine kinase"/>
    <property type="match status" value="1"/>
</dbReference>
<dbReference type="Pfam" id="PF13185">
    <property type="entry name" value="GAF_2"/>
    <property type="match status" value="1"/>
</dbReference>
<evidence type="ECO:0000256" key="8">
    <source>
        <dbReference type="ARBA" id="ARBA00022741"/>
    </source>
</evidence>
<dbReference type="PROSITE" id="PS50112">
    <property type="entry name" value="PAS"/>
    <property type="match status" value="1"/>
</dbReference>
<dbReference type="SMART" id="SM00086">
    <property type="entry name" value="PAC"/>
    <property type="match status" value="1"/>
</dbReference>
<dbReference type="Pfam" id="PF08448">
    <property type="entry name" value="PAS_4"/>
    <property type="match status" value="1"/>
</dbReference>
<evidence type="ECO:0000256" key="13">
    <source>
        <dbReference type="SAM" id="Coils"/>
    </source>
</evidence>
<dbReference type="PROSITE" id="PS50109">
    <property type="entry name" value="HIS_KIN"/>
    <property type="match status" value="1"/>
</dbReference>
<organism evidence="15 16">
    <name type="scientific">Massilia timonae</name>
    <dbReference type="NCBI Taxonomy" id="47229"/>
    <lineage>
        <taxon>Bacteria</taxon>
        <taxon>Pseudomonadati</taxon>
        <taxon>Pseudomonadota</taxon>
        <taxon>Betaproteobacteria</taxon>
        <taxon>Burkholderiales</taxon>
        <taxon>Oxalobacteraceae</taxon>
        <taxon>Telluria group</taxon>
        <taxon>Massilia</taxon>
    </lineage>
</organism>
<dbReference type="FunFam" id="1.10.287.130:FF:000001">
    <property type="entry name" value="Two-component sensor histidine kinase"/>
    <property type="match status" value="1"/>
</dbReference>
<evidence type="ECO:0000256" key="5">
    <source>
        <dbReference type="ARBA" id="ARBA00022475"/>
    </source>
</evidence>
<dbReference type="Gene3D" id="1.10.287.130">
    <property type="match status" value="1"/>
</dbReference>
<dbReference type="GO" id="GO:0000155">
    <property type="term" value="F:phosphorelay sensor kinase activity"/>
    <property type="evidence" value="ECO:0007669"/>
    <property type="project" value="InterPro"/>
</dbReference>
<feature type="coiled-coil region" evidence="13">
    <location>
        <begin position="14"/>
        <end position="45"/>
    </location>
</feature>
<keyword evidence="9" id="KW-0418">Kinase</keyword>
<evidence type="ECO:0000256" key="9">
    <source>
        <dbReference type="ARBA" id="ARBA00022777"/>
    </source>
</evidence>
<dbReference type="CDD" id="cd00130">
    <property type="entry name" value="PAS"/>
    <property type="match status" value="2"/>
</dbReference>
<dbReference type="EC" id="2.7.13.3" evidence="4"/>
<dbReference type="InterPro" id="IPR035965">
    <property type="entry name" value="PAS-like_dom_sf"/>
</dbReference>
<comment type="caution">
    <text evidence="15">The sequence shown here is derived from an EMBL/GenBank/DDBJ whole genome shotgun (WGS) entry which is preliminary data.</text>
</comment>
<proteinExistence type="predicted"/>
<evidence type="ECO:0000256" key="7">
    <source>
        <dbReference type="ARBA" id="ARBA00022679"/>
    </source>
</evidence>
<reference evidence="15 16" key="1">
    <citation type="submission" date="2014-10" db="EMBL/GenBank/DDBJ databases">
        <authorList>
            <person name="Seo M.-J."/>
            <person name="Seok Y.J."/>
            <person name="Cha I.-T."/>
        </authorList>
    </citation>
    <scope>NUCLEOTIDE SEQUENCE [LARGE SCALE GENOMIC DNA]</scope>
    <source>
        <strain evidence="15 16">NEU</strain>
    </source>
</reference>
<dbReference type="PROSITE" id="PS50113">
    <property type="entry name" value="PAC"/>
    <property type="match status" value="1"/>
</dbReference>
<dbReference type="InterPro" id="IPR003661">
    <property type="entry name" value="HisK_dim/P_dom"/>
</dbReference>
<dbReference type="SUPFAM" id="SSF52172">
    <property type="entry name" value="CheY-like"/>
    <property type="match status" value="1"/>
</dbReference>
<dbReference type="NCBIfam" id="TIGR00229">
    <property type="entry name" value="sensory_box"/>
    <property type="match status" value="1"/>
</dbReference>
<dbReference type="GO" id="GO:0045121">
    <property type="term" value="C:membrane raft"/>
    <property type="evidence" value="ECO:0007669"/>
    <property type="project" value="UniProtKB-SubCell"/>
</dbReference>
<keyword evidence="12" id="KW-0472">Membrane</keyword>
<dbReference type="SMART" id="SM00091">
    <property type="entry name" value="PAS"/>
    <property type="match status" value="3"/>
</dbReference>
<keyword evidence="8" id="KW-0547">Nucleotide-binding</keyword>
<dbReference type="GO" id="GO:0005886">
    <property type="term" value="C:plasma membrane"/>
    <property type="evidence" value="ECO:0007669"/>
    <property type="project" value="UniProtKB-SubCell"/>
</dbReference>
<dbReference type="InterPro" id="IPR004358">
    <property type="entry name" value="Sig_transdc_His_kin-like_C"/>
</dbReference>
<dbReference type="InterPro" id="IPR000014">
    <property type="entry name" value="PAS"/>
</dbReference>
<keyword evidence="7" id="KW-0808">Transferase</keyword>
<dbReference type="PANTHER" id="PTHR43547:SF2">
    <property type="entry name" value="HYBRID SIGNAL TRANSDUCTION HISTIDINE KINASE C"/>
    <property type="match status" value="1"/>
</dbReference>
<dbReference type="SMART" id="SM00387">
    <property type="entry name" value="HATPase_c"/>
    <property type="match status" value="1"/>
</dbReference>
<dbReference type="Pfam" id="PF00512">
    <property type="entry name" value="HisKA"/>
    <property type="match status" value="1"/>
</dbReference>
<sequence length="1025" mass="110990">MNTPSDLSSSSTPCHVSEQDLAATRQELQRANERMENMLESLTDGFCAVDRDWNITYINGRALQMVAPLNKSRDSLVGRRLWDEFEDLHGTSVAADCRRAMEQRITVNKEFFYRRLQCWLDMRVYPSPDGLTLYFQDITARKLDQQALIDNNNRLQLAIAAGRLGDWRWDAASDRVTFGARAAEILGLPAGVALAWPLLRARLVQEDRPRVRRAVLAAFSQGNDLDLECRLLPLDGHAGGALENQAAARCVALVGRPDHASAAQGGAVLGMTGMAQDISARREADDHLRQSEEELRALANTIPQLAWMADPSGAIVWFNQRWYEYTGITPSESTGWGWKAVYDPAVLPAVLEHWDESVRTGAPFEMEFPIRGADGNFRWFLTRVEAVHDRDGRVVRWFGTNTDVDQVKRAEQALREESHVLELLNSTGAILASTRDLRSLMQAATDAAAGVCGARFGAFFHYGEQGAGTLFSLYTLSGATSAEFQDFAEPGASALFGPGLRADGMVRIGDLGDIGNAPQYAAKAPQFGLPAGHPPVRSYLSVPVTARSGELLGTMFFGHPEPGVFTERSERIVSGIAAQAAIAVDNIRLVEAASRAAEERKVLLENEREARAEAERTSQMKDEFLATLSHELRTPLSAILGWSQVLRRGSRDGADLQRGLSTIERNARAQAQLIEDLLDMSRITSGKVLLDMQTVAPAAFIDAAIETVRPAADAKGIRIERHYGSETPAVAGDPSRLQQVIWNLLSNAIKFTPRDGLVTIEVGQRDEQVAITIRDNGAGIGPEFITHVFERFRQADASMTRSHGGLGLGLSIVKHLVEQHGGTVRAESAGVGQGASFTIELPLAKAAPAASADAARAAPRQPAPPPATSSAVEADAQAAEAAVRDLRGTSVLVVDDDRDARELIARILADCQASVRLAASAREAFELLRAAPPDLLISDLGMPEVDGLELLSWVRALPRDAGGLVPAIALTAFARSEDRLKALEAGFSAHVSKPVEQTELMAAIGMVMAPPAAPLVNGGRRVVSR</sequence>
<dbReference type="EMBL" id="JRYB01000001">
    <property type="protein sequence ID" value="OIJ44529.1"/>
    <property type="molecule type" value="Genomic_DNA"/>
</dbReference>
<dbReference type="Proteomes" id="UP000180246">
    <property type="component" value="Unassembled WGS sequence"/>
</dbReference>
<dbReference type="InterPro" id="IPR001789">
    <property type="entry name" value="Sig_transdc_resp-reg_receiver"/>
</dbReference>
<evidence type="ECO:0000256" key="3">
    <source>
        <dbReference type="ARBA" id="ARBA00004314"/>
    </source>
</evidence>
<dbReference type="Pfam" id="PF00072">
    <property type="entry name" value="Response_reg"/>
    <property type="match status" value="1"/>
</dbReference>
<dbReference type="Gene3D" id="3.30.565.10">
    <property type="entry name" value="Histidine kinase-like ATPase, C-terminal domain"/>
    <property type="match status" value="1"/>
</dbReference>
<evidence type="ECO:0000256" key="12">
    <source>
        <dbReference type="ARBA" id="ARBA00023136"/>
    </source>
</evidence>
<dbReference type="Pfam" id="PF02518">
    <property type="entry name" value="HATPase_c"/>
    <property type="match status" value="1"/>
</dbReference>
<name>A0A1S2NHW4_9BURK</name>
<dbReference type="InterPro" id="IPR013655">
    <property type="entry name" value="PAS_fold_3"/>
</dbReference>
<dbReference type="InterPro" id="IPR003594">
    <property type="entry name" value="HATPase_dom"/>
</dbReference>
<dbReference type="Pfam" id="PF08447">
    <property type="entry name" value="PAS_3"/>
    <property type="match status" value="1"/>
</dbReference>
<dbReference type="InterPro" id="IPR011006">
    <property type="entry name" value="CheY-like_superfamily"/>
</dbReference>
<dbReference type="SMART" id="SM00065">
    <property type="entry name" value="GAF"/>
    <property type="match status" value="1"/>
</dbReference>
<comment type="subcellular location">
    <subcellularLocation>
        <location evidence="2">Cell membrane</location>
    </subcellularLocation>
    <subcellularLocation>
        <location evidence="3">Membrane raft</location>
        <topology evidence="3">Multi-pass membrane protein</topology>
    </subcellularLocation>
</comment>
<evidence type="ECO:0000256" key="2">
    <source>
        <dbReference type="ARBA" id="ARBA00004236"/>
    </source>
</evidence>
<dbReference type="PRINTS" id="PR00344">
    <property type="entry name" value="BCTRLSENSOR"/>
</dbReference>
<feature type="region of interest" description="Disordered" evidence="14">
    <location>
        <begin position="852"/>
        <end position="875"/>
    </location>
</feature>
<dbReference type="SMART" id="SM00388">
    <property type="entry name" value="HisKA"/>
    <property type="match status" value="1"/>
</dbReference>
<evidence type="ECO:0000256" key="1">
    <source>
        <dbReference type="ARBA" id="ARBA00000085"/>
    </source>
</evidence>
<dbReference type="CDD" id="cd16922">
    <property type="entry name" value="HATPase_EvgS-ArcB-TorS-like"/>
    <property type="match status" value="1"/>
</dbReference>
<dbReference type="InterPro" id="IPR036890">
    <property type="entry name" value="HATPase_C_sf"/>
</dbReference>
<dbReference type="PROSITE" id="PS50110">
    <property type="entry name" value="RESPONSE_REGULATORY"/>
    <property type="match status" value="1"/>
</dbReference>
<keyword evidence="5" id="KW-1003">Cell membrane</keyword>
<keyword evidence="6" id="KW-0597">Phosphoprotein</keyword>